<feature type="domain" description="Lsr2 DNA-binding" evidence="3">
    <location>
        <begin position="75"/>
        <end position="109"/>
    </location>
</feature>
<dbReference type="EMBL" id="ACZI02000002">
    <property type="protein sequence ID" value="EFV12965.1"/>
    <property type="molecule type" value="Genomic_DNA"/>
</dbReference>
<dbReference type="AlphaFoldDB" id="E5XRV0"/>
<dbReference type="Pfam" id="PF23359">
    <property type="entry name" value="Lsr2_DNA-bd"/>
    <property type="match status" value="1"/>
</dbReference>
<dbReference type="InterPro" id="IPR042261">
    <property type="entry name" value="Lsr2-like_dimerization"/>
</dbReference>
<evidence type="ECO:0000259" key="2">
    <source>
        <dbReference type="Pfam" id="PF11774"/>
    </source>
</evidence>
<proteinExistence type="predicted"/>
<organism evidence="4 5">
    <name type="scientific">Segniliparus rugosus (strain ATCC BAA-974 / DSM 45345 / CCUG 50838 / CIP 108380 / JCM 13579 / CDC 945)</name>
    <dbReference type="NCBI Taxonomy" id="679197"/>
    <lineage>
        <taxon>Bacteria</taxon>
        <taxon>Bacillati</taxon>
        <taxon>Actinomycetota</taxon>
        <taxon>Actinomycetes</taxon>
        <taxon>Mycobacteriales</taxon>
        <taxon>Segniliparaceae</taxon>
        <taxon>Segniliparus</taxon>
    </lineage>
</organism>
<evidence type="ECO:0000259" key="3">
    <source>
        <dbReference type="Pfam" id="PF23359"/>
    </source>
</evidence>
<protein>
    <recommendedName>
        <fullName evidence="6">Lsr2 protein</fullName>
    </recommendedName>
</protein>
<dbReference type="STRING" id="679197.HMPREF9336_02222"/>
<dbReference type="Pfam" id="PF11774">
    <property type="entry name" value="Lsr2"/>
    <property type="match status" value="1"/>
</dbReference>
<dbReference type="GO" id="GO:0003677">
    <property type="term" value="F:DNA binding"/>
    <property type="evidence" value="ECO:0007669"/>
    <property type="project" value="UniProtKB-KW"/>
</dbReference>
<reference evidence="4 5" key="1">
    <citation type="journal article" date="2011" name="Stand. Genomic Sci.">
        <title>High quality draft genome sequence of Segniliparus rugosus CDC 945(T)= (ATCC BAA-974(T)).</title>
        <authorList>
            <person name="Earl A.M."/>
            <person name="Desjardins C.A."/>
            <person name="Fitzgerald M.G."/>
            <person name="Arachchi H.M."/>
            <person name="Zeng Q."/>
            <person name="Mehta T."/>
            <person name="Griggs A."/>
            <person name="Birren B.W."/>
            <person name="Toney N.C."/>
            <person name="Carr J."/>
            <person name="Posey J."/>
            <person name="Butler W.R."/>
        </authorList>
    </citation>
    <scope>NUCLEOTIDE SEQUENCE [LARGE SCALE GENOMIC DNA]</scope>
    <source>
        <strain evidence="5">ATCC BAA-974 / DSM 45345 / CCUG 50838 / CIP 108380 / JCM 13579 / CDC 945</strain>
    </source>
</reference>
<sequence length="111" mass="11752">MAKKVIVTMVDDTDNTLTADETVSFGLDGASYTIDLSALNAAKFRDQLEPWVASATKVSGARGRKAVSATQKNSSEKLAAIRNWASKNGYEVSPRGRVPANVISAYEAASA</sequence>
<dbReference type="eggNOG" id="ENOG5032RKK">
    <property type="taxonomic scope" value="Bacteria"/>
</dbReference>
<dbReference type="OrthoDB" id="4113332at2"/>
<dbReference type="InterPro" id="IPR055370">
    <property type="entry name" value="Lsr2_DNA-bd"/>
</dbReference>
<evidence type="ECO:0008006" key="6">
    <source>
        <dbReference type="Google" id="ProtNLM"/>
    </source>
</evidence>
<dbReference type="RefSeq" id="WP_007470369.1">
    <property type="nucleotide sequence ID" value="NZ_KI391953.1"/>
</dbReference>
<keyword evidence="1" id="KW-0238">DNA-binding</keyword>
<dbReference type="Proteomes" id="UP000004816">
    <property type="component" value="Unassembled WGS sequence"/>
</dbReference>
<feature type="domain" description="Lsr2 dimerization" evidence="2">
    <location>
        <begin position="1"/>
        <end position="58"/>
    </location>
</feature>
<evidence type="ECO:0000313" key="4">
    <source>
        <dbReference type="EMBL" id="EFV12965.1"/>
    </source>
</evidence>
<dbReference type="GO" id="GO:0016746">
    <property type="term" value="F:acyltransferase activity"/>
    <property type="evidence" value="ECO:0007669"/>
    <property type="project" value="InterPro"/>
</dbReference>
<dbReference type="Gene3D" id="4.10.320.10">
    <property type="entry name" value="E3-binding domain"/>
    <property type="match status" value="1"/>
</dbReference>
<dbReference type="InterPro" id="IPR036625">
    <property type="entry name" value="E3-bd_dom_sf"/>
</dbReference>
<comment type="caution">
    <text evidence="4">The sequence shown here is derived from an EMBL/GenBank/DDBJ whole genome shotgun (WGS) entry which is preliminary data.</text>
</comment>
<evidence type="ECO:0000313" key="5">
    <source>
        <dbReference type="Proteomes" id="UP000004816"/>
    </source>
</evidence>
<name>E5XRV0_SEGRC</name>
<dbReference type="HOGENOM" id="CLU_139818_0_0_11"/>
<dbReference type="Gene3D" id="3.30.60.230">
    <property type="entry name" value="Lsr2, dimerization domain"/>
    <property type="match status" value="1"/>
</dbReference>
<accession>E5XRV0</accession>
<keyword evidence="5" id="KW-1185">Reference proteome</keyword>
<gene>
    <name evidence="4" type="ORF">HMPREF9336_02222</name>
</gene>
<evidence type="ECO:0000256" key="1">
    <source>
        <dbReference type="ARBA" id="ARBA00023125"/>
    </source>
</evidence>
<dbReference type="InterPro" id="IPR024412">
    <property type="entry name" value="Lsr2_dim_dom"/>
</dbReference>